<comment type="similarity">
    <text evidence="1">Belongs to the cornifelin family.</text>
</comment>
<evidence type="ECO:0000313" key="3">
    <source>
        <dbReference type="Proteomes" id="UP001152320"/>
    </source>
</evidence>
<sequence length="119" mass="12810">MTTTVITTQPGAAGAMMDGEPPREWSSGLCACFDDLPSCLVAFCCEPCMDCWIAHSADECALLPCIFPASTVAIRTKIRTKHNIKGSICNDCLIYAFCTPCTSAQLKRELDNIKVGIVS</sequence>
<evidence type="ECO:0000256" key="1">
    <source>
        <dbReference type="ARBA" id="ARBA00009024"/>
    </source>
</evidence>
<dbReference type="PANTHER" id="PTHR15907">
    <property type="entry name" value="DUF614 FAMILY PROTEIN-RELATED"/>
    <property type="match status" value="1"/>
</dbReference>
<dbReference type="OrthoDB" id="1045822at2759"/>
<dbReference type="Pfam" id="PF04749">
    <property type="entry name" value="PLAC8"/>
    <property type="match status" value="1"/>
</dbReference>
<dbReference type="InterPro" id="IPR006461">
    <property type="entry name" value="PLAC_motif_containing"/>
</dbReference>
<dbReference type="NCBIfam" id="TIGR01571">
    <property type="entry name" value="A_thal_Cys_rich"/>
    <property type="match status" value="1"/>
</dbReference>
<accession>A0A9Q1CGS9</accession>
<dbReference type="AlphaFoldDB" id="A0A9Q1CGS9"/>
<dbReference type="EMBL" id="JAIZAY010000003">
    <property type="protein sequence ID" value="KAJ8044691.1"/>
    <property type="molecule type" value="Genomic_DNA"/>
</dbReference>
<protein>
    <submittedName>
        <fullName evidence="2">Placenta-specific protein8 protein</fullName>
    </submittedName>
</protein>
<evidence type="ECO:0000313" key="2">
    <source>
        <dbReference type="EMBL" id="KAJ8044691.1"/>
    </source>
</evidence>
<dbReference type="Proteomes" id="UP001152320">
    <property type="component" value="Chromosome 3"/>
</dbReference>
<name>A0A9Q1CGS9_HOLLE</name>
<organism evidence="2 3">
    <name type="scientific">Holothuria leucospilota</name>
    <name type="common">Black long sea cucumber</name>
    <name type="synonym">Mertensiothuria leucospilota</name>
    <dbReference type="NCBI Taxonomy" id="206669"/>
    <lineage>
        <taxon>Eukaryota</taxon>
        <taxon>Metazoa</taxon>
        <taxon>Echinodermata</taxon>
        <taxon>Eleutherozoa</taxon>
        <taxon>Echinozoa</taxon>
        <taxon>Holothuroidea</taxon>
        <taxon>Aspidochirotacea</taxon>
        <taxon>Aspidochirotida</taxon>
        <taxon>Holothuriidae</taxon>
        <taxon>Holothuria</taxon>
    </lineage>
</organism>
<reference evidence="2" key="1">
    <citation type="submission" date="2021-10" db="EMBL/GenBank/DDBJ databases">
        <title>Tropical sea cucumber genome reveals ecological adaptation and Cuvierian tubules defense mechanism.</title>
        <authorList>
            <person name="Chen T."/>
        </authorList>
    </citation>
    <scope>NUCLEOTIDE SEQUENCE</scope>
    <source>
        <strain evidence="2">Nanhai2018</strain>
        <tissue evidence="2">Muscle</tissue>
    </source>
</reference>
<proteinExistence type="inferred from homology"/>
<keyword evidence="3" id="KW-1185">Reference proteome</keyword>
<comment type="caution">
    <text evidence="2">The sequence shown here is derived from an EMBL/GenBank/DDBJ whole genome shotgun (WGS) entry which is preliminary data.</text>
</comment>
<gene>
    <name evidence="2" type="ORF">HOLleu_07492</name>
</gene>